<comment type="caution">
    <text evidence="3">The sequence shown here is derived from an EMBL/GenBank/DDBJ whole genome shotgun (WGS) entry which is preliminary data.</text>
</comment>
<keyword evidence="4" id="KW-1185">Reference proteome</keyword>
<dbReference type="EMBL" id="MCFG01000139">
    <property type="protein sequence ID" value="ORX80660.1"/>
    <property type="molecule type" value="Genomic_DNA"/>
</dbReference>
<dbReference type="SUPFAM" id="SSF54495">
    <property type="entry name" value="UBC-like"/>
    <property type="match status" value="1"/>
</dbReference>
<dbReference type="Proteomes" id="UP000193944">
    <property type="component" value="Unassembled WGS sequence"/>
</dbReference>
<dbReference type="CDD" id="cd23814">
    <property type="entry name" value="UEV_AKTIP"/>
    <property type="match status" value="1"/>
</dbReference>
<dbReference type="Gene3D" id="3.10.110.10">
    <property type="entry name" value="Ubiquitin Conjugating Enzyme"/>
    <property type="match status" value="1"/>
</dbReference>
<protein>
    <recommendedName>
        <fullName evidence="2">UBC core domain-containing protein</fullName>
    </recommendedName>
</protein>
<dbReference type="AlphaFoldDB" id="A0A1Y1X4C3"/>
<feature type="domain" description="UBC core" evidence="2">
    <location>
        <begin position="47"/>
        <end position="182"/>
    </location>
</feature>
<accession>A0A1Y1X4C3</accession>
<evidence type="ECO:0000313" key="3">
    <source>
        <dbReference type="EMBL" id="ORX80660.1"/>
    </source>
</evidence>
<evidence type="ECO:0000256" key="1">
    <source>
        <dbReference type="SAM" id="MobiDB-lite"/>
    </source>
</evidence>
<evidence type="ECO:0000313" key="4">
    <source>
        <dbReference type="Proteomes" id="UP000193944"/>
    </source>
</evidence>
<dbReference type="STRING" id="1754192.A0A1Y1X4C3"/>
<reference evidence="3 4" key="1">
    <citation type="submission" date="2016-08" db="EMBL/GenBank/DDBJ databases">
        <title>A Parts List for Fungal Cellulosomes Revealed by Comparative Genomics.</title>
        <authorList>
            <consortium name="DOE Joint Genome Institute"/>
            <person name="Haitjema C.H."/>
            <person name="Gilmore S.P."/>
            <person name="Henske J.K."/>
            <person name="Solomon K.V."/>
            <person name="De Groot R."/>
            <person name="Kuo A."/>
            <person name="Mondo S.J."/>
            <person name="Salamov A.A."/>
            <person name="Labutti K."/>
            <person name="Zhao Z."/>
            <person name="Chiniquy J."/>
            <person name="Barry K."/>
            <person name="Brewer H.M."/>
            <person name="Purvine S.O."/>
            <person name="Wright A.T."/>
            <person name="Boxma B."/>
            <person name="Van Alen T."/>
            <person name="Hackstein J.H."/>
            <person name="Baker S.E."/>
            <person name="Grigoriev I.V."/>
            <person name="O'Malley M.A."/>
        </authorList>
    </citation>
    <scope>NUCLEOTIDE SEQUENCE [LARGE SCALE GENOMIC DNA]</scope>
    <source>
        <strain evidence="3 4">S4</strain>
    </source>
</reference>
<sequence length="249" mass="29351">MTNDSKPLNSPPPPPRTVSGTVVHQRFSNDNSETAFLNLIRRSDILMEFKNLINLKCKNIYIYQSNDIYKWLGVIFIHEGYYRGGVFKFNVIFSENQQANPVIQFLTHIYHPLVNKYGYFNPIYNPNIDIKCSVIKLLYVLNDALSNKETFKEFDNEKIYNHHAWDSYNSDHEFFEKLVKDCVDNSISDDVLYENYDTESIKFQKINDEQFIKNKNEILDIYKDMSYLDDKIGIGGIVYRFKCAIDNRK</sequence>
<organism evidence="3 4">
    <name type="scientific">Anaeromyces robustus</name>
    <dbReference type="NCBI Taxonomy" id="1754192"/>
    <lineage>
        <taxon>Eukaryota</taxon>
        <taxon>Fungi</taxon>
        <taxon>Fungi incertae sedis</taxon>
        <taxon>Chytridiomycota</taxon>
        <taxon>Chytridiomycota incertae sedis</taxon>
        <taxon>Neocallimastigomycetes</taxon>
        <taxon>Neocallimastigales</taxon>
        <taxon>Neocallimastigaceae</taxon>
        <taxon>Anaeromyces</taxon>
    </lineage>
</organism>
<evidence type="ECO:0000259" key="2">
    <source>
        <dbReference type="Pfam" id="PF00179"/>
    </source>
</evidence>
<proteinExistence type="predicted"/>
<dbReference type="OrthoDB" id="5596422at2759"/>
<feature type="region of interest" description="Disordered" evidence="1">
    <location>
        <begin position="1"/>
        <end position="20"/>
    </location>
</feature>
<reference evidence="3 4" key="2">
    <citation type="submission" date="2016-08" db="EMBL/GenBank/DDBJ databases">
        <title>Pervasive Adenine N6-methylation of Active Genes in Fungi.</title>
        <authorList>
            <consortium name="DOE Joint Genome Institute"/>
            <person name="Mondo S.J."/>
            <person name="Dannebaum R.O."/>
            <person name="Kuo R.C."/>
            <person name="Labutti K."/>
            <person name="Haridas S."/>
            <person name="Kuo A."/>
            <person name="Salamov A."/>
            <person name="Ahrendt S.R."/>
            <person name="Lipzen A."/>
            <person name="Sullivan W."/>
            <person name="Andreopoulos W.B."/>
            <person name="Clum A."/>
            <person name="Lindquist E."/>
            <person name="Daum C."/>
            <person name="Ramamoorthy G.K."/>
            <person name="Gryganskyi A."/>
            <person name="Culley D."/>
            <person name="Magnuson J.K."/>
            <person name="James T.Y."/>
            <person name="O'Malley M.A."/>
            <person name="Stajich J.E."/>
            <person name="Spatafora J.W."/>
            <person name="Visel A."/>
            <person name="Grigoriev I.V."/>
        </authorList>
    </citation>
    <scope>NUCLEOTIDE SEQUENCE [LARGE SCALE GENOMIC DNA]</scope>
    <source>
        <strain evidence="3 4">S4</strain>
    </source>
</reference>
<name>A0A1Y1X4C3_9FUNG</name>
<dbReference type="Pfam" id="PF00179">
    <property type="entry name" value="UQ_con"/>
    <property type="match status" value="1"/>
</dbReference>
<dbReference type="InterPro" id="IPR000608">
    <property type="entry name" value="UBC"/>
</dbReference>
<gene>
    <name evidence="3" type="ORF">BCR32DRAFT_327628</name>
</gene>
<dbReference type="InterPro" id="IPR016135">
    <property type="entry name" value="UBQ-conjugating_enzyme/RWD"/>
</dbReference>